<dbReference type="Pfam" id="PF00440">
    <property type="entry name" value="TetR_N"/>
    <property type="match status" value="2"/>
</dbReference>
<feature type="DNA-binding region" description="H-T-H motif" evidence="4">
    <location>
        <begin position="54"/>
        <end position="73"/>
    </location>
</feature>
<evidence type="ECO:0000313" key="7">
    <source>
        <dbReference type="EMBL" id="TCP49199.1"/>
    </source>
</evidence>
<comment type="caution">
    <text evidence="7">The sequence shown here is derived from an EMBL/GenBank/DDBJ whole genome shotgun (WGS) entry which is preliminary data.</text>
</comment>
<dbReference type="PANTHER" id="PTHR30055:SF234">
    <property type="entry name" value="HTH-TYPE TRANSCRIPTIONAL REGULATOR BETI"/>
    <property type="match status" value="1"/>
</dbReference>
<keyword evidence="2 4" id="KW-0238">DNA-binding</keyword>
<evidence type="ECO:0000256" key="3">
    <source>
        <dbReference type="ARBA" id="ARBA00023163"/>
    </source>
</evidence>
<dbReference type="GO" id="GO:0000976">
    <property type="term" value="F:transcription cis-regulatory region binding"/>
    <property type="evidence" value="ECO:0007669"/>
    <property type="project" value="TreeGrafter"/>
</dbReference>
<accession>A0A4R2QK50</accession>
<evidence type="ECO:0000256" key="5">
    <source>
        <dbReference type="SAM" id="MobiDB-lite"/>
    </source>
</evidence>
<dbReference type="PANTHER" id="PTHR30055">
    <property type="entry name" value="HTH-TYPE TRANSCRIPTIONAL REGULATOR RUTR"/>
    <property type="match status" value="1"/>
</dbReference>
<keyword evidence="1" id="KW-0805">Transcription regulation</keyword>
<dbReference type="SUPFAM" id="SSF46689">
    <property type="entry name" value="Homeodomain-like"/>
    <property type="match status" value="2"/>
</dbReference>
<dbReference type="SUPFAM" id="SSF48498">
    <property type="entry name" value="Tetracyclin repressor-like, C-terminal domain"/>
    <property type="match status" value="2"/>
</dbReference>
<keyword evidence="8" id="KW-1185">Reference proteome</keyword>
<dbReference type="PRINTS" id="PR00455">
    <property type="entry name" value="HTHTETR"/>
</dbReference>
<dbReference type="InterPro" id="IPR001647">
    <property type="entry name" value="HTH_TetR"/>
</dbReference>
<name>A0A4R2QK50_9PSEU</name>
<dbReference type="Gene3D" id="1.10.357.10">
    <property type="entry name" value="Tetracycline Repressor, domain 2"/>
    <property type="match status" value="2"/>
</dbReference>
<organism evidence="7 8">
    <name type="scientific">Tamaricihabitans halophyticus</name>
    <dbReference type="NCBI Taxonomy" id="1262583"/>
    <lineage>
        <taxon>Bacteria</taxon>
        <taxon>Bacillati</taxon>
        <taxon>Actinomycetota</taxon>
        <taxon>Actinomycetes</taxon>
        <taxon>Pseudonocardiales</taxon>
        <taxon>Pseudonocardiaceae</taxon>
        <taxon>Tamaricihabitans</taxon>
    </lineage>
</organism>
<gene>
    <name evidence="7" type="ORF">EV191_10921</name>
</gene>
<evidence type="ECO:0000259" key="6">
    <source>
        <dbReference type="PROSITE" id="PS50977"/>
    </source>
</evidence>
<protein>
    <submittedName>
        <fullName evidence="7">TetR family transcriptional regulator</fullName>
    </submittedName>
</protein>
<feature type="domain" description="HTH tetR-type" evidence="6">
    <location>
        <begin position="32"/>
        <end position="91"/>
    </location>
</feature>
<dbReference type="InterPro" id="IPR050109">
    <property type="entry name" value="HTH-type_TetR-like_transc_reg"/>
</dbReference>
<dbReference type="InterPro" id="IPR009057">
    <property type="entry name" value="Homeodomain-like_sf"/>
</dbReference>
<evidence type="ECO:0000256" key="1">
    <source>
        <dbReference type="ARBA" id="ARBA00023015"/>
    </source>
</evidence>
<feature type="domain" description="HTH tetR-type" evidence="6">
    <location>
        <begin position="265"/>
        <end position="324"/>
    </location>
</feature>
<dbReference type="Proteomes" id="UP000294911">
    <property type="component" value="Unassembled WGS sequence"/>
</dbReference>
<evidence type="ECO:0000313" key="8">
    <source>
        <dbReference type="Proteomes" id="UP000294911"/>
    </source>
</evidence>
<sequence length="467" mass="52311">MRSHDVAEIPHAGYLSNMQVSGAPKGLRTDARRNRDALLTAARAEFAKHGLWISDERIARSAGVGTATLRRHFPDRGALFDEVYLPAMEAEVDLLERSLCGTGRKEDFSWFFANSLDRLTDNQVNGDLLFTPMPTAVRVEAAKKRLHQLMATYLRRCRDAGYFRAGLTIPDVALCTLAHRHVVAQTNAIAPNTHRRFAQLIMDACRATSAPALDTPPMNDEQLRQVLMRRAKQRWQLRKQPSAGTTRSTERANNREHRATRNLASRNRQALLLAAKAEFSAVGFRASLETIAKRAGVGIGTLYRHFPTRADLIDALYLRTLEERSTMVEEALALPNAMEGLAWYFIRSNEQLADDISSRDLVITQLPAGTASAEAKQRLRPKVIELLSKGQREGSIRADFTPGDVALYGLGITHVMWETREAAPAAWRRFCAIMMDALRPEHAHELTGPAMTYEQLIELSVHRAHNF</sequence>
<dbReference type="InterPro" id="IPR036271">
    <property type="entry name" value="Tet_transcr_reg_TetR-rel_C_sf"/>
</dbReference>
<feature type="region of interest" description="Disordered" evidence="5">
    <location>
        <begin position="234"/>
        <end position="260"/>
    </location>
</feature>
<keyword evidence="3" id="KW-0804">Transcription</keyword>
<feature type="compositionally biased region" description="Basic and acidic residues" evidence="5">
    <location>
        <begin position="248"/>
        <end position="259"/>
    </location>
</feature>
<reference evidence="7 8" key="1">
    <citation type="submission" date="2019-03" db="EMBL/GenBank/DDBJ databases">
        <title>Genomic Encyclopedia of Type Strains, Phase IV (KMG-IV): sequencing the most valuable type-strain genomes for metagenomic binning, comparative biology and taxonomic classification.</title>
        <authorList>
            <person name="Goeker M."/>
        </authorList>
    </citation>
    <scope>NUCLEOTIDE SEQUENCE [LARGE SCALE GENOMIC DNA]</scope>
    <source>
        <strain evidence="7 8">DSM 45765</strain>
    </source>
</reference>
<dbReference type="GO" id="GO:0003700">
    <property type="term" value="F:DNA-binding transcription factor activity"/>
    <property type="evidence" value="ECO:0007669"/>
    <property type="project" value="TreeGrafter"/>
</dbReference>
<dbReference type="AlphaFoldDB" id="A0A4R2QK50"/>
<dbReference type="PROSITE" id="PS50977">
    <property type="entry name" value="HTH_TETR_2"/>
    <property type="match status" value="2"/>
</dbReference>
<feature type="DNA-binding region" description="H-T-H motif" evidence="4">
    <location>
        <begin position="287"/>
        <end position="306"/>
    </location>
</feature>
<dbReference type="EMBL" id="SLXQ01000009">
    <property type="protein sequence ID" value="TCP49199.1"/>
    <property type="molecule type" value="Genomic_DNA"/>
</dbReference>
<evidence type="ECO:0000256" key="2">
    <source>
        <dbReference type="ARBA" id="ARBA00023125"/>
    </source>
</evidence>
<evidence type="ECO:0000256" key="4">
    <source>
        <dbReference type="PROSITE-ProRule" id="PRU00335"/>
    </source>
</evidence>
<proteinExistence type="predicted"/>